<sequence>MQGQSNIDDLLDQVRRANASLELINIGVKQDKSGKYRIRIRARSKNISFEKYTFPLSKEGLKSTIKICSDIEYDYFRGCFDASLIKYGLAKPTDAKLTEVRSLKTSEPNLLEIWQSYKELKSDTPNSTKSIWKNIDKWLSDCPDDCLTLTNADKLLTWLRSKYTDGSLASGFRLLKASVNLAVKLGKISTNPYIPIYELLDTKKKKQIRAFTKAEIKIIIQAFKDSRFDSSHSAYPSSFYAGLVEFRFLTGCRPSEAIALTWNDIKDDGNKCQIIFSKRYTSGQLLEGTKNGINARLFPCNKQLTEFIRSLPKIPNENNLVFPSYEGGYITSGNFSNIWRKYVSKLVSLGLVKNYLPWYDERHTFATHIARSGHDLKTISSVVGNSPRTLSDNYLATNNEIELPEI</sequence>
<name>A0A2S6CZR8_9CYAN</name>
<evidence type="ECO:0000256" key="1">
    <source>
        <dbReference type="ARBA" id="ARBA00008857"/>
    </source>
</evidence>
<dbReference type="Proteomes" id="UP000239589">
    <property type="component" value="Unassembled WGS sequence"/>
</dbReference>
<dbReference type="GO" id="GO:0015074">
    <property type="term" value="P:DNA integration"/>
    <property type="evidence" value="ECO:0007669"/>
    <property type="project" value="InterPro"/>
</dbReference>
<protein>
    <recommendedName>
        <fullName evidence="4">Tyr recombinase domain-containing protein</fullName>
    </recommendedName>
</protein>
<evidence type="ECO:0000259" key="4">
    <source>
        <dbReference type="PROSITE" id="PS51898"/>
    </source>
</evidence>
<dbReference type="GO" id="GO:0003677">
    <property type="term" value="F:DNA binding"/>
    <property type="evidence" value="ECO:0007669"/>
    <property type="project" value="UniProtKB-KW"/>
</dbReference>
<dbReference type="RefSeq" id="WP_104385971.1">
    <property type="nucleotide sequence ID" value="NZ_PGEM01000003.1"/>
</dbReference>
<dbReference type="AlphaFoldDB" id="A0A2S6CZR8"/>
<organism evidence="5 6">
    <name type="scientific">Cuspidothrix issatschenkoi CHARLIE-1</name>
    <dbReference type="NCBI Taxonomy" id="2052836"/>
    <lineage>
        <taxon>Bacteria</taxon>
        <taxon>Bacillati</taxon>
        <taxon>Cyanobacteriota</taxon>
        <taxon>Cyanophyceae</taxon>
        <taxon>Nostocales</taxon>
        <taxon>Aphanizomenonaceae</taxon>
        <taxon>Cuspidothrix</taxon>
    </lineage>
</organism>
<dbReference type="InterPro" id="IPR002104">
    <property type="entry name" value="Integrase_catalytic"/>
</dbReference>
<gene>
    <name evidence="5" type="ORF">CUN59_00370</name>
</gene>
<comment type="similarity">
    <text evidence="1">Belongs to the 'phage' integrase family.</text>
</comment>
<dbReference type="InterPro" id="IPR013762">
    <property type="entry name" value="Integrase-like_cat_sf"/>
</dbReference>
<dbReference type="PANTHER" id="PTHR30349">
    <property type="entry name" value="PHAGE INTEGRASE-RELATED"/>
    <property type="match status" value="1"/>
</dbReference>
<accession>A0A2S6CZR8</accession>
<dbReference type="SUPFAM" id="SSF56349">
    <property type="entry name" value="DNA breaking-rejoining enzymes"/>
    <property type="match status" value="1"/>
</dbReference>
<dbReference type="Gene3D" id="1.10.443.10">
    <property type="entry name" value="Intergrase catalytic core"/>
    <property type="match status" value="1"/>
</dbReference>
<comment type="caution">
    <text evidence="5">The sequence shown here is derived from an EMBL/GenBank/DDBJ whole genome shotgun (WGS) entry which is preliminary data.</text>
</comment>
<dbReference type="Pfam" id="PF00589">
    <property type="entry name" value="Phage_integrase"/>
    <property type="match status" value="1"/>
</dbReference>
<dbReference type="EMBL" id="PGEM01000003">
    <property type="protein sequence ID" value="PPJ65255.1"/>
    <property type="molecule type" value="Genomic_DNA"/>
</dbReference>
<proteinExistence type="inferred from homology"/>
<dbReference type="InterPro" id="IPR011010">
    <property type="entry name" value="DNA_brk_join_enz"/>
</dbReference>
<evidence type="ECO:0000256" key="2">
    <source>
        <dbReference type="ARBA" id="ARBA00023125"/>
    </source>
</evidence>
<dbReference type="PANTHER" id="PTHR30349:SF41">
    <property type="entry name" value="INTEGRASE_RECOMBINASE PROTEIN MJ0367-RELATED"/>
    <property type="match status" value="1"/>
</dbReference>
<dbReference type="GO" id="GO:0006310">
    <property type="term" value="P:DNA recombination"/>
    <property type="evidence" value="ECO:0007669"/>
    <property type="project" value="UniProtKB-KW"/>
</dbReference>
<dbReference type="InterPro" id="IPR050090">
    <property type="entry name" value="Tyrosine_recombinase_XerCD"/>
</dbReference>
<dbReference type="OrthoDB" id="530235at2"/>
<keyword evidence="2" id="KW-0238">DNA-binding</keyword>
<evidence type="ECO:0000313" key="6">
    <source>
        <dbReference type="Proteomes" id="UP000239589"/>
    </source>
</evidence>
<dbReference type="PROSITE" id="PS51898">
    <property type="entry name" value="TYR_RECOMBINASE"/>
    <property type="match status" value="1"/>
</dbReference>
<feature type="domain" description="Tyr recombinase" evidence="4">
    <location>
        <begin position="206"/>
        <end position="406"/>
    </location>
</feature>
<reference evidence="5 6" key="1">
    <citation type="submission" date="2018-02" db="EMBL/GenBank/DDBJ databases">
        <title>Discovery of a pederin family compound in a non-symbiotic bloom-forming cyanobacterium.</title>
        <authorList>
            <person name="Kust A."/>
            <person name="Mares J."/>
            <person name="Jokela J."/>
            <person name="Urajova P."/>
            <person name="Hajek J."/>
            <person name="Saurav K."/>
            <person name="Voracova K."/>
            <person name="Fewer D.P."/>
            <person name="Haapaniemi E."/>
            <person name="Permi P."/>
            <person name="Rehakova K."/>
            <person name="Sivonen K."/>
            <person name="Hrouzek P."/>
        </authorList>
    </citation>
    <scope>NUCLEOTIDE SEQUENCE [LARGE SCALE GENOMIC DNA]</scope>
    <source>
        <strain evidence="5 6">CHARLIE-1</strain>
    </source>
</reference>
<keyword evidence="3" id="KW-0233">DNA recombination</keyword>
<evidence type="ECO:0000313" key="5">
    <source>
        <dbReference type="EMBL" id="PPJ65255.1"/>
    </source>
</evidence>
<evidence type="ECO:0000256" key="3">
    <source>
        <dbReference type="ARBA" id="ARBA00023172"/>
    </source>
</evidence>
<keyword evidence="6" id="KW-1185">Reference proteome</keyword>